<evidence type="ECO:0000259" key="9">
    <source>
        <dbReference type="Pfam" id="PF12704"/>
    </source>
</evidence>
<evidence type="ECO:0000259" key="8">
    <source>
        <dbReference type="Pfam" id="PF02687"/>
    </source>
</evidence>
<protein>
    <submittedName>
        <fullName evidence="10">Putative ABC transport system permease protein</fullName>
    </submittedName>
</protein>
<dbReference type="GO" id="GO:0022857">
    <property type="term" value="F:transmembrane transporter activity"/>
    <property type="evidence" value="ECO:0007669"/>
    <property type="project" value="TreeGrafter"/>
</dbReference>
<dbReference type="PANTHER" id="PTHR30572:SF4">
    <property type="entry name" value="ABC TRANSPORTER PERMEASE YTRF"/>
    <property type="match status" value="1"/>
</dbReference>
<evidence type="ECO:0000256" key="6">
    <source>
        <dbReference type="ARBA" id="ARBA00038076"/>
    </source>
</evidence>
<sequence length="406" mass="43920">MKAINLFKIAWKALQRNRLRAFLTMLGIIIGVASVIAMLAIGEGSKQSIKNQISGMGSNMLFVQPGSDSRGGVRQDFSQSQTLTLADYKALKEKNTMLTDISPQVNGSGQVIFGANNWPTSIYGVNPQYLNIRKLSVKRGSIFTDKDVSSASKVVVIGQTVVENLFKNGEDPLGKTIRYNKIPFKVIGVLAEKGQNTFGQDQDDVILAPYTTVQKRIQASTHLQSITASARSEEIAEQASLEMASILRTSHKLGATDEDDFNVRSQQELISTFSSTSEILTILLVAIASISLVIGGIGIMNIMYVSVTERTREIGLRMAVGGRGIDILLQFLVEAILISITGGLIGVALGLGSTLLVSNVMHWPTVVTTQSLVISFAVCAITGIFFGWYPARKAASLDPIVALRYE</sequence>
<proteinExistence type="inferred from homology"/>
<feature type="domain" description="ABC3 transporter permease C-terminal" evidence="8">
    <location>
        <begin position="286"/>
        <end position="399"/>
    </location>
</feature>
<feature type="transmembrane region" description="Helical" evidence="7">
    <location>
        <begin position="327"/>
        <end position="351"/>
    </location>
</feature>
<evidence type="ECO:0000313" key="11">
    <source>
        <dbReference type="Proteomes" id="UP000190961"/>
    </source>
</evidence>
<feature type="transmembrane region" description="Helical" evidence="7">
    <location>
        <begin position="279"/>
        <end position="306"/>
    </location>
</feature>
<dbReference type="Pfam" id="PF12704">
    <property type="entry name" value="MacB_PCD"/>
    <property type="match status" value="1"/>
</dbReference>
<feature type="domain" description="MacB-like periplasmic core" evidence="9">
    <location>
        <begin position="22"/>
        <end position="243"/>
    </location>
</feature>
<evidence type="ECO:0000256" key="5">
    <source>
        <dbReference type="ARBA" id="ARBA00023136"/>
    </source>
</evidence>
<dbReference type="InterPro" id="IPR050250">
    <property type="entry name" value="Macrolide_Exporter_MacB"/>
</dbReference>
<keyword evidence="11" id="KW-1185">Reference proteome</keyword>
<reference evidence="10 11" key="1">
    <citation type="submission" date="2017-02" db="EMBL/GenBank/DDBJ databases">
        <authorList>
            <person name="Peterson S.W."/>
        </authorList>
    </citation>
    <scope>NUCLEOTIDE SEQUENCE [LARGE SCALE GENOMIC DNA]</scope>
    <source>
        <strain evidence="10 11">DSM 25262</strain>
    </source>
</reference>
<evidence type="ECO:0000256" key="4">
    <source>
        <dbReference type="ARBA" id="ARBA00022989"/>
    </source>
</evidence>
<keyword evidence="3 7" id="KW-0812">Transmembrane</keyword>
<dbReference type="Proteomes" id="UP000190961">
    <property type="component" value="Unassembled WGS sequence"/>
</dbReference>
<comment type="similarity">
    <text evidence="6">Belongs to the ABC-4 integral membrane protein family.</text>
</comment>
<dbReference type="InterPro" id="IPR025857">
    <property type="entry name" value="MacB_PCD"/>
</dbReference>
<evidence type="ECO:0000256" key="7">
    <source>
        <dbReference type="SAM" id="Phobius"/>
    </source>
</evidence>
<dbReference type="AlphaFoldDB" id="A0A1T5M0L7"/>
<name>A0A1T5M0L7_9BACT</name>
<dbReference type="RefSeq" id="WP_079688584.1">
    <property type="nucleotide sequence ID" value="NZ_FUZU01000003.1"/>
</dbReference>
<dbReference type="EMBL" id="FUZU01000003">
    <property type="protein sequence ID" value="SKC81780.1"/>
    <property type="molecule type" value="Genomic_DNA"/>
</dbReference>
<dbReference type="InterPro" id="IPR003838">
    <property type="entry name" value="ABC3_permease_C"/>
</dbReference>
<organism evidence="10 11">
    <name type="scientific">Ohtaekwangia koreensis</name>
    <dbReference type="NCBI Taxonomy" id="688867"/>
    <lineage>
        <taxon>Bacteria</taxon>
        <taxon>Pseudomonadati</taxon>
        <taxon>Bacteroidota</taxon>
        <taxon>Cytophagia</taxon>
        <taxon>Cytophagales</taxon>
        <taxon>Fulvivirgaceae</taxon>
        <taxon>Ohtaekwangia</taxon>
    </lineage>
</organism>
<evidence type="ECO:0000256" key="1">
    <source>
        <dbReference type="ARBA" id="ARBA00004651"/>
    </source>
</evidence>
<feature type="transmembrane region" description="Helical" evidence="7">
    <location>
        <begin position="21"/>
        <end position="42"/>
    </location>
</feature>
<evidence type="ECO:0000256" key="3">
    <source>
        <dbReference type="ARBA" id="ARBA00022692"/>
    </source>
</evidence>
<feature type="transmembrane region" description="Helical" evidence="7">
    <location>
        <begin position="371"/>
        <end position="389"/>
    </location>
</feature>
<evidence type="ECO:0000313" key="10">
    <source>
        <dbReference type="EMBL" id="SKC81780.1"/>
    </source>
</evidence>
<dbReference type="GO" id="GO:0005886">
    <property type="term" value="C:plasma membrane"/>
    <property type="evidence" value="ECO:0007669"/>
    <property type="project" value="UniProtKB-SubCell"/>
</dbReference>
<dbReference type="OrthoDB" id="9770036at2"/>
<evidence type="ECO:0000256" key="2">
    <source>
        <dbReference type="ARBA" id="ARBA00022475"/>
    </source>
</evidence>
<comment type="subcellular location">
    <subcellularLocation>
        <location evidence="1">Cell membrane</location>
        <topology evidence="1">Multi-pass membrane protein</topology>
    </subcellularLocation>
</comment>
<accession>A0A1T5M0L7</accession>
<dbReference type="Pfam" id="PF02687">
    <property type="entry name" value="FtsX"/>
    <property type="match status" value="1"/>
</dbReference>
<dbReference type="PANTHER" id="PTHR30572">
    <property type="entry name" value="MEMBRANE COMPONENT OF TRANSPORTER-RELATED"/>
    <property type="match status" value="1"/>
</dbReference>
<keyword evidence="5 7" id="KW-0472">Membrane</keyword>
<keyword evidence="4 7" id="KW-1133">Transmembrane helix</keyword>
<gene>
    <name evidence="10" type="ORF">SAMN05660236_4017</name>
</gene>
<dbReference type="STRING" id="688867.SAMN05660236_4017"/>
<keyword evidence="2" id="KW-1003">Cell membrane</keyword>